<dbReference type="Gene3D" id="3.40.50.720">
    <property type="entry name" value="NAD(P)-binding Rossmann-like Domain"/>
    <property type="match status" value="1"/>
</dbReference>
<dbReference type="PANTHER" id="PTHR13812:SF19">
    <property type="entry name" value="KETIMINE REDUCTASE MU-CRYSTALLIN"/>
    <property type="match status" value="1"/>
</dbReference>
<comment type="caution">
    <text evidence="1">The sequence shown here is derived from an EMBL/GenBank/DDBJ whole genome shotgun (WGS) entry which is preliminary data.</text>
</comment>
<dbReference type="SUPFAM" id="SSF51735">
    <property type="entry name" value="NAD(P)-binding Rossmann-fold domains"/>
    <property type="match status" value="1"/>
</dbReference>
<accession>A0A6G4VES2</accession>
<evidence type="ECO:0000313" key="2">
    <source>
        <dbReference type="Proteomes" id="UP000472335"/>
    </source>
</evidence>
<protein>
    <submittedName>
        <fullName evidence="1">Ornithine cyclodeaminase family protein</fullName>
    </submittedName>
</protein>
<reference evidence="1 2" key="1">
    <citation type="submission" date="2020-02" db="EMBL/GenBank/DDBJ databases">
        <title>Whole-genome analyses of novel actinobacteria.</title>
        <authorList>
            <person name="Sahin N."/>
            <person name="Gencbay T."/>
        </authorList>
    </citation>
    <scope>NUCLEOTIDE SEQUENCE [LARGE SCALE GENOMIC DNA]</scope>
    <source>
        <strain evidence="1 2">HC44</strain>
    </source>
</reference>
<gene>
    <name evidence="1" type="ORF">G5C60_32985</name>
</gene>
<sequence>MTLFLDDAAVRAAFDWELATSAVREAYATSVDGARYPARGMARGDHGWLRTLTGVPAGRELMGAKIIAAAMPTRRASYLIPLFDQRTAELVALLDGHSITGYRTAATSAVAADLLSPPGALTVAVIGSGFEAQNHVRALAVVRDLKAVRVYSPRPESRARFVAELSDLPITQAAGAEEAVAGATLVVCAARSRDETPTLLGKWLRPGMTVVSIGSTLPEQREVDPEVIARADVIVADMVEEVLDDTGDLIAARAAGLDVAGEICSLADLVGERVPGRTHVNQIALYKSVGSAAQDLAVAGMCARNAERLGLGTRMPATIHPVQK</sequence>
<dbReference type="PIRSF" id="PIRSF001439">
    <property type="entry name" value="CryM"/>
    <property type="match status" value="1"/>
</dbReference>
<dbReference type="Pfam" id="PF02423">
    <property type="entry name" value="OCD_Mu_crystall"/>
    <property type="match status" value="1"/>
</dbReference>
<name>A0A6G4VES2_9ACTN</name>
<evidence type="ECO:0000313" key="1">
    <source>
        <dbReference type="EMBL" id="NGO12297.1"/>
    </source>
</evidence>
<dbReference type="InterPro" id="IPR003462">
    <property type="entry name" value="ODC_Mu_crystall"/>
</dbReference>
<dbReference type="AlphaFoldDB" id="A0A6G4VES2"/>
<dbReference type="InterPro" id="IPR036291">
    <property type="entry name" value="NAD(P)-bd_dom_sf"/>
</dbReference>
<proteinExistence type="predicted"/>
<dbReference type="EMBL" id="JAAKZY010000135">
    <property type="protein sequence ID" value="NGO12297.1"/>
    <property type="molecule type" value="Genomic_DNA"/>
</dbReference>
<dbReference type="Gene3D" id="3.30.1780.10">
    <property type="entry name" value="ornithine cyclodeaminase, domain 1"/>
    <property type="match status" value="1"/>
</dbReference>
<dbReference type="RefSeq" id="WP_165264692.1">
    <property type="nucleotide sequence ID" value="NZ_JAAKZY010000135.1"/>
</dbReference>
<dbReference type="InterPro" id="IPR023401">
    <property type="entry name" value="ODC_N"/>
</dbReference>
<organism evidence="1 2">
    <name type="scientific">Streptomyces scabichelini</name>
    <dbReference type="NCBI Taxonomy" id="2711217"/>
    <lineage>
        <taxon>Bacteria</taxon>
        <taxon>Bacillati</taxon>
        <taxon>Actinomycetota</taxon>
        <taxon>Actinomycetes</taxon>
        <taxon>Kitasatosporales</taxon>
        <taxon>Streptomycetaceae</taxon>
        <taxon>Streptomyces</taxon>
    </lineage>
</organism>
<keyword evidence="2" id="KW-1185">Reference proteome</keyword>
<dbReference type="GO" id="GO:0005737">
    <property type="term" value="C:cytoplasm"/>
    <property type="evidence" value="ECO:0007669"/>
    <property type="project" value="TreeGrafter"/>
</dbReference>
<dbReference type="Proteomes" id="UP000472335">
    <property type="component" value="Unassembled WGS sequence"/>
</dbReference>
<dbReference type="PANTHER" id="PTHR13812">
    <property type="entry name" value="KETIMINE REDUCTASE MU-CRYSTALLIN"/>
    <property type="match status" value="1"/>
</dbReference>